<name>A0ABY6GPS6_9GAMM</name>
<dbReference type="RefSeq" id="WP_262596094.1">
    <property type="nucleotide sequence ID" value="NZ_CP103300.1"/>
</dbReference>
<sequence length="281" mass="31832">MRSDTTGINKINKPMPEQPVLQPLYSILLAFILLSAPVTASTDTRAAPPLTAEHILHQELLLNQLVVNIYLLQLDFLNSDAREKIQDNLTLLDTTIPNLPTQGKDGETSGLLVTTKALWPVISRHTTWMGNLPKQSRPPEADSLLMALAKLDRQLLLLRQKLMTQTPRQKPELNILEQALLMQRLSKEYLALTIDDQSSDIARSSRQQLQTLARHFAERMNRLNDKYQKHPYAGKPIRQAQTAWLFIANSIQGYPQKAVPEMVAMYSDRIVGKLTSVHKLF</sequence>
<gene>
    <name evidence="1" type="ORF">NX720_16860</name>
</gene>
<evidence type="ECO:0000313" key="1">
    <source>
        <dbReference type="EMBL" id="UYM14552.1"/>
    </source>
</evidence>
<evidence type="ECO:0000313" key="2">
    <source>
        <dbReference type="Proteomes" id="UP001163255"/>
    </source>
</evidence>
<dbReference type="EMBL" id="CP103300">
    <property type="protein sequence ID" value="UYM14552.1"/>
    <property type="molecule type" value="Genomic_DNA"/>
</dbReference>
<keyword evidence="2" id="KW-1185">Reference proteome</keyword>
<accession>A0ABY6GPS6</accession>
<dbReference type="Proteomes" id="UP001163255">
    <property type="component" value="Chromosome"/>
</dbReference>
<protein>
    <submittedName>
        <fullName evidence="1">Uncharacterized protein</fullName>
    </submittedName>
</protein>
<organism evidence="1 2">
    <name type="scientific">Endozoicomonas euniceicola</name>
    <dbReference type="NCBI Taxonomy" id="1234143"/>
    <lineage>
        <taxon>Bacteria</taxon>
        <taxon>Pseudomonadati</taxon>
        <taxon>Pseudomonadota</taxon>
        <taxon>Gammaproteobacteria</taxon>
        <taxon>Oceanospirillales</taxon>
        <taxon>Endozoicomonadaceae</taxon>
        <taxon>Endozoicomonas</taxon>
    </lineage>
</organism>
<reference evidence="1" key="1">
    <citation type="submission" date="2022-10" db="EMBL/GenBank/DDBJ databases">
        <title>Completed Genome Sequence of two octocoral isolated bacterium, Endozoicomonas euniceicola EF212T and Endozoicomonas gorgoniicola PS125T.</title>
        <authorList>
            <person name="Chiou Y.-J."/>
            <person name="Chen Y.-H."/>
        </authorList>
    </citation>
    <scope>NUCLEOTIDE SEQUENCE</scope>
    <source>
        <strain evidence="1">EF212</strain>
    </source>
</reference>
<proteinExistence type="predicted"/>